<dbReference type="Proteomes" id="UP001179952">
    <property type="component" value="Unassembled WGS sequence"/>
</dbReference>
<evidence type="ECO:0000313" key="1">
    <source>
        <dbReference type="EMBL" id="KAK1258274.1"/>
    </source>
</evidence>
<evidence type="ECO:0000313" key="2">
    <source>
        <dbReference type="Proteomes" id="UP001179952"/>
    </source>
</evidence>
<accession>A0AAV9A1I5</accession>
<sequence length="60" mass="6783">MDPSRRIEQGMGPSLETAKVPSFKLLLFKRVTFPLSTSLSTKPFWRAFSFAKGWVSTKCS</sequence>
<dbReference type="EMBL" id="JAUJYN010000021">
    <property type="protein sequence ID" value="KAK1258274.1"/>
    <property type="molecule type" value="Genomic_DNA"/>
</dbReference>
<name>A0AAV9A1I5_ACOGR</name>
<comment type="caution">
    <text evidence="1">The sequence shown here is derived from an EMBL/GenBank/DDBJ whole genome shotgun (WGS) entry which is preliminary data.</text>
</comment>
<keyword evidence="2" id="KW-1185">Reference proteome</keyword>
<proteinExistence type="predicted"/>
<protein>
    <submittedName>
        <fullName evidence="1">Uncharacterized protein</fullName>
    </submittedName>
</protein>
<organism evidence="1 2">
    <name type="scientific">Acorus gramineus</name>
    <name type="common">Dwarf sweet flag</name>
    <dbReference type="NCBI Taxonomy" id="55184"/>
    <lineage>
        <taxon>Eukaryota</taxon>
        <taxon>Viridiplantae</taxon>
        <taxon>Streptophyta</taxon>
        <taxon>Embryophyta</taxon>
        <taxon>Tracheophyta</taxon>
        <taxon>Spermatophyta</taxon>
        <taxon>Magnoliopsida</taxon>
        <taxon>Liliopsida</taxon>
        <taxon>Acoraceae</taxon>
        <taxon>Acorus</taxon>
    </lineage>
</organism>
<reference evidence="1" key="1">
    <citation type="journal article" date="2023" name="Nat. Commun.">
        <title>Diploid and tetraploid genomes of Acorus and the evolution of monocots.</title>
        <authorList>
            <person name="Ma L."/>
            <person name="Liu K.W."/>
            <person name="Li Z."/>
            <person name="Hsiao Y.Y."/>
            <person name="Qi Y."/>
            <person name="Fu T."/>
            <person name="Tang G.D."/>
            <person name="Zhang D."/>
            <person name="Sun W.H."/>
            <person name="Liu D.K."/>
            <person name="Li Y."/>
            <person name="Chen G.Z."/>
            <person name="Liu X.D."/>
            <person name="Liao X.Y."/>
            <person name="Jiang Y.T."/>
            <person name="Yu X."/>
            <person name="Hao Y."/>
            <person name="Huang J."/>
            <person name="Zhao X.W."/>
            <person name="Ke S."/>
            <person name="Chen Y.Y."/>
            <person name="Wu W.L."/>
            <person name="Hsu J.L."/>
            <person name="Lin Y.F."/>
            <person name="Huang M.D."/>
            <person name="Li C.Y."/>
            <person name="Huang L."/>
            <person name="Wang Z.W."/>
            <person name="Zhao X."/>
            <person name="Zhong W.Y."/>
            <person name="Peng D.H."/>
            <person name="Ahmad S."/>
            <person name="Lan S."/>
            <person name="Zhang J.S."/>
            <person name="Tsai W.C."/>
            <person name="Van de Peer Y."/>
            <person name="Liu Z.J."/>
        </authorList>
    </citation>
    <scope>NUCLEOTIDE SEQUENCE</scope>
    <source>
        <strain evidence="1">SCP</strain>
    </source>
</reference>
<gene>
    <name evidence="1" type="ORF">QJS04_geneDACA022963</name>
</gene>
<dbReference type="AlphaFoldDB" id="A0AAV9A1I5"/>
<reference evidence="1" key="2">
    <citation type="submission" date="2023-06" db="EMBL/GenBank/DDBJ databases">
        <authorList>
            <person name="Ma L."/>
            <person name="Liu K.-W."/>
            <person name="Li Z."/>
            <person name="Hsiao Y.-Y."/>
            <person name="Qi Y."/>
            <person name="Fu T."/>
            <person name="Tang G."/>
            <person name="Zhang D."/>
            <person name="Sun W.-H."/>
            <person name="Liu D.-K."/>
            <person name="Li Y."/>
            <person name="Chen G.-Z."/>
            <person name="Liu X.-D."/>
            <person name="Liao X.-Y."/>
            <person name="Jiang Y.-T."/>
            <person name="Yu X."/>
            <person name="Hao Y."/>
            <person name="Huang J."/>
            <person name="Zhao X.-W."/>
            <person name="Ke S."/>
            <person name="Chen Y.-Y."/>
            <person name="Wu W.-L."/>
            <person name="Hsu J.-L."/>
            <person name="Lin Y.-F."/>
            <person name="Huang M.-D."/>
            <person name="Li C.-Y."/>
            <person name="Huang L."/>
            <person name="Wang Z.-W."/>
            <person name="Zhao X."/>
            <person name="Zhong W.-Y."/>
            <person name="Peng D.-H."/>
            <person name="Ahmad S."/>
            <person name="Lan S."/>
            <person name="Zhang J.-S."/>
            <person name="Tsai W.-C."/>
            <person name="Van De Peer Y."/>
            <person name="Liu Z.-J."/>
        </authorList>
    </citation>
    <scope>NUCLEOTIDE SEQUENCE</scope>
    <source>
        <strain evidence="1">SCP</strain>
        <tissue evidence="1">Leaves</tissue>
    </source>
</reference>